<evidence type="ECO:0000313" key="2">
    <source>
        <dbReference type="Proteomes" id="UP001480595"/>
    </source>
</evidence>
<accession>A0ABR1VK67</accession>
<keyword evidence="2" id="KW-1185">Reference proteome</keyword>
<gene>
    <name evidence="1" type="ORF">PG994_006955</name>
</gene>
<dbReference type="Proteomes" id="UP001480595">
    <property type="component" value="Unassembled WGS sequence"/>
</dbReference>
<sequence length="208" mass="22248">MAVPKFEKPQPVTQPPIKTAELCRWSGCYRECPDGFKTVARNGDKGIMATDENCLSGGLDKLCCPGSEDMPRGHKNSGACSPGCKGGEVDVGTLGVGCSSKHQTACCINVAATAAYGEYNYCCRDPKPAAFATCDWYKKEAPAKFAQDFICEDAYPKGQIKLATEAGGLDRTGGCFGGARAFYCEPAKPKVVPREDDDPFSGKQNKEF</sequence>
<proteinExistence type="predicted"/>
<organism evidence="1 2">
    <name type="scientific">Apiospora phragmitis</name>
    <dbReference type="NCBI Taxonomy" id="2905665"/>
    <lineage>
        <taxon>Eukaryota</taxon>
        <taxon>Fungi</taxon>
        <taxon>Dikarya</taxon>
        <taxon>Ascomycota</taxon>
        <taxon>Pezizomycotina</taxon>
        <taxon>Sordariomycetes</taxon>
        <taxon>Xylariomycetidae</taxon>
        <taxon>Amphisphaeriales</taxon>
        <taxon>Apiosporaceae</taxon>
        <taxon>Apiospora</taxon>
    </lineage>
</organism>
<dbReference type="EMBL" id="JAQQWL010000006">
    <property type="protein sequence ID" value="KAK8070339.1"/>
    <property type="molecule type" value="Genomic_DNA"/>
</dbReference>
<evidence type="ECO:0000313" key="1">
    <source>
        <dbReference type="EMBL" id="KAK8070339.1"/>
    </source>
</evidence>
<reference evidence="1 2" key="1">
    <citation type="submission" date="2023-01" db="EMBL/GenBank/DDBJ databases">
        <title>Analysis of 21 Apiospora genomes using comparative genomics revels a genus with tremendous synthesis potential of carbohydrate active enzymes and secondary metabolites.</title>
        <authorList>
            <person name="Sorensen T."/>
        </authorList>
    </citation>
    <scope>NUCLEOTIDE SEQUENCE [LARGE SCALE GENOMIC DNA]</scope>
    <source>
        <strain evidence="1 2">CBS 135458</strain>
    </source>
</reference>
<comment type="caution">
    <text evidence="1">The sequence shown here is derived from an EMBL/GenBank/DDBJ whole genome shotgun (WGS) entry which is preliminary data.</text>
</comment>
<dbReference type="GeneID" id="92091427"/>
<protein>
    <submittedName>
        <fullName evidence="1">Uncharacterized protein</fullName>
    </submittedName>
</protein>
<dbReference type="RefSeq" id="XP_066717633.1">
    <property type="nucleotide sequence ID" value="XM_066858364.1"/>
</dbReference>
<name>A0ABR1VK67_9PEZI</name>